<evidence type="ECO:0000256" key="2">
    <source>
        <dbReference type="ARBA" id="ARBA00022603"/>
    </source>
</evidence>
<evidence type="ECO:0000256" key="4">
    <source>
        <dbReference type="ARBA" id="ARBA00022691"/>
    </source>
</evidence>
<evidence type="ECO:0000256" key="3">
    <source>
        <dbReference type="ARBA" id="ARBA00022679"/>
    </source>
</evidence>
<dbReference type="PANTHER" id="PTHR44942">
    <property type="entry name" value="METHYLTRANSF_11 DOMAIN-CONTAINING PROTEIN"/>
    <property type="match status" value="1"/>
</dbReference>
<dbReference type="GO" id="GO:0032259">
    <property type="term" value="P:methylation"/>
    <property type="evidence" value="ECO:0007669"/>
    <property type="project" value="UniProtKB-KW"/>
</dbReference>
<dbReference type="SUPFAM" id="SSF53335">
    <property type="entry name" value="S-adenosyl-L-methionine-dependent methyltransferases"/>
    <property type="match status" value="1"/>
</dbReference>
<dbReference type="PANTHER" id="PTHR44942:SF4">
    <property type="entry name" value="METHYLTRANSFERASE TYPE 11 DOMAIN-CONTAINING PROTEIN"/>
    <property type="match status" value="1"/>
</dbReference>
<keyword evidence="3 6" id="KW-0808">Transferase</keyword>
<evidence type="ECO:0000313" key="6">
    <source>
        <dbReference type="EMBL" id="KOO38859.1"/>
    </source>
</evidence>
<name>A0A0M0KJA7_ALKHA</name>
<evidence type="ECO:0000259" key="5">
    <source>
        <dbReference type="Pfam" id="PF08241"/>
    </source>
</evidence>
<accession>A0A0M0KJA7</accession>
<comment type="caution">
    <text evidence="6">The sequence shown here is derived from an EMBL/GenBank/DDBJ whole genome shotgun (WGS) entry which is preliminary data.</text>
</comment>
<keyword evidence="4" id="KW-0949">S-adenosyl-L-methionine</keyword>
<feature type="domain" description="Methyltransferase type 11" evidence="5">
    <location>
        <begin position="47"/>
        <end position="142"/>
    </location>
</feature>
<dbReference type="InterPro" id="IPR023576">
    <property type="entry name" value="UbiE/COQ5_MeTrFase_CS"/>
</dbReference>
<evidence type="ECO:0000256" key="1">
    <source>
        <dbReference type="ARBA" id="ARBA00008361"/>
    </source>
</evidence>
<protein>
    <submittedName>
        <fullName evidence="6">SAM-dependent methyltransferase</fullName>
    </submittedName>
</protein>
<dbReference type="PROSITE" id="PS01184">
    <property type="entry name" value="UBIE_2"/>
    <property type="match status" value="1"/>
</dbReference>
<dbReference type="InterPro" id="IPR051052">
    <property type="entry name" value="Diverse_substrate_MTase"/>
</dbReference>
<dbReference type="CDD" id="cd02440">
    <property type="entry name" value="AdoMet_MTases"/>
    <property type="match status" value="1"/>
</dbReference>
<proteinExistence type="inferred from homology"/>
<dbReference type="PATRIC" id="fig|136160.3.peg.1983"/>
<reference evidence="6" key="1">
    <citation type="submission" date="2015-08" db="EMBL/GenBank/DDBJ databases">
        <title>Complete DNA Sequence of Pseudomonas syringae pv. actinidiae, the Causal Agent of Kiwifruit Canker Disease.</title>
        <authorList>
            <person name="Rikkerink E.H.A."/>
            <person name="Fineran P.C."/>
        </authorList>
    </citation>
    <scope>NUCLEOTIDE SEQUENCE</scope>
    <source>
        <strain evidence="6">DSM 13666</strain>
    </source>
</reference>
<dbReference type="InterPro" id="IPR029063">
    <property type="entry name" value="SAM-dependent_MTases_sf"/>
</dbReference>
<dbReference type="EMBL" id="LILD01000001">
    <property type="protein sequence ID" value="KOO38859.1"/>
    <property type="molecule type" value="Genomic_DNA"/>
</dbReference>
<gene>
    <name evidence="6" type="ORF">AMD02_08250</name>
</gene>
<keyword evidence="2 6" id="KW-0489">Methyltransferase</keyword>
<dbReference type="InterPro" id="IPR013216">
    <property type="entry name" value="Methyltransf_11"/>
</dbReference>
<dbReference type="Gene3D" id="3.40.50.150">
    <property type="entry name" value="Vaccinia Virus protein VP39"/>
    <property type="match status" value="1"/>
</dbReference>
<dbReference type="AlphaFoldDB" id="A0A0M0KJA7"/>
<organism evidence="6">
    <name type="scientific">Halalkalibacterium halodurans</name>
    <name type="common">Bacillus halodurans</name>
    <dbReference type="NCBI Taxonomy" id="86665"/>
    <lineage>
        <taxon>Bacteria</taxon>
        <taxon>Bacillati</taxon>
        <taxon>Bacillota</taxon>
        <taxon>Bacilli</taxon>
        <taxon>Bacillales</taxon>
        <taxon>Bacillaceae</taxon>
        <taxon>Halalkalibacterium (ex Joshi et al. 2022)</taxon>
    </lineage>
</organism>
<dbReference type="GO" id="GO:0008757">
    <property type="term" value="F:S-adenosylmethionine-dependent methyltransferase activity"/>
    <property type="evidence" value="ECO:0007669"/>
    <property type="project" value="InterPro"/>
</dbReference>
<dbReference type="Pfam" id="PF08241">
    <property type="entry name" value="Methyltransf_11"/>
    <property type="match status" value="1"/>
</dbReference>
<dbReference type="GeneID" id="87597866"/>
<comment type="similarity">
    <text evidence="1">Belongs to the methyltransferase superfamily.</text>
</comment>
<sequence length="265" mass="30415">MEEHKAKVQSQFSKSAERYVTSQIHAKGSDLAKFMQIAALKGNEEVLDVATGGGHVANAFAPFVKKVVAFDLTEDILKVARAFIEGNGHQQVEYVQGDAEQMPFTDERFHIVTCRIAAHHFPNPASFVSEAYRVLKKGGQLLLVDNSAPENDAFDVFYNYVEKERDYSHHRAWKKSDWLKMLEEAGFELEELHCFHKTFIFEDWCDRMNVTTEKKQELSDFIKSKPTEYYQKFKIVVEDGRVYSFRGESILMKARKPTVKNKGSS</sequence>
<dbReference type="RefSeq" id="WP_053431001.1">
    <property type="nucleotide sequence ID" value="NZ_CP040441.1"/>
</dbReference>